<dbReference type="InterPro" id="IPR001897">
    <property type="entry name" value="Porin_gammaproteobac"/>
</dbReference>
<comment type="subcellular location">
    <subcellularLocation>
        <location evidence="1">Cell outer membrane</location>
        <topology evidence="1">Multi-pass membrane protein</topology>
    </subcellularLocation>
</comment>
<dbReference type="PANTHER" id="PTHR34501">
    <property type="entry name" value="PROTEIN YDDL-RELATED"/>
    <property type="match status" value="1"/>
</dbReference>
<evidence type="ECO:0000256" key="3">
    <source>
        <dbReference type="ARBA" id="ARBA00022729"/>
    </source>
</evidence>
<accession>A0A1C3II81</accession>
<evidence type="ECO:0000256" key="1">
    <source>
        <dbReference type="ARBA" id="ARBA00004571"/>
    </source>
</evidence>
<dbReference type="Pfam" id="PF13609">
    <property type="entry name" value="Porin_4"/>
    <property type="match status" value="1"/>
</dbReference>
<reference evidence="7" key="1">
    <citation type="submission" date="2016-06" db="EMBL/GenBank/DDBJ databases">
        <authorList>
            <person name="Rodrigo-Torres Lidia"/>
            <person name="Arahal R.David."/>
        </authorList>
    </citation>
    <scope>NUCLEOTIDE SEQUENCE [LARGE SCALE GENOMIC DNA]</scope>
    <source>
        <strain evidence="7">CECT 7223</strain>
    </source>
</reference>
<dbReference type="GO" id="GO:0015288">
    <property type="term" value="F:porin activity"/>
    <property type="evidence" value="ECO:0007669"/>
    <property type="project" value="InterPro"/>
</dbReference>
<comment type="similarity">
    <text evidence="2">Belongs to the Gram-negative porin family.</text>
</comment>
<dbReference type="GO" id="GO:0034220">
    <property type="term" value="P:monoatomic ion transmembrane transport"/>
    <property type="evidence" value="ECO:0007669"/>
    <property type="project" value="InterPro"/>
</dbReference>
<dbReference type="Gene3D" id="2.40.160.10">
    <property type="entry name" value="Porin"/>
    <property type="match status" value="1"/>
</dbReference>
<evidence type="ECO:0000313" key="6">
    <source>
        <dbReference type="EMBL" id="SBS61069.1"/>
    </source>
</evidence>
<keyword evidence="3" id="KW-0732">Signal</keyword>
<keyword evidence="4" id="KW-0472">Membrane</keyword>
<evidence type="ECO:0000256" key="4">
    <source>
        <dbReference type="ARBA" id="ARBA00023136"/>
    </source>
</evidence>
<feature type="domain" description="Porin" evidence="5">
    <location>
        <begin position="36"/>
        <end position="346"/>
    </location>
</feature>
<dbReference type="Proteomes" id="UP000092876">
    <property type="component" value="Unassembled WGS sequence"/>
</dbReference>
<dbReference type="InterPro" id="IPR033900">
    <property type="entry name" value="Gram_neg_porin_domain"/>
</dbReference>
<dbReference type="InterPro" id="IPR023614">
    <property type="entry name" value="Porin_dom_sf"/>
</dbReference>
<dbReference type="InterPro" id="IPR050298">
    <property type="entry name" value="Gram-neg_bact_OMP"/>
</dbReference>
<dbReference type="AlphaFoldDB" id="A0A1C3II81"/>
<evidence type="ECO:0000259" key="5">
    <source>
        <dbReference type="Pfam" id="PF13609"/>
    </source>
</evidence>
<dbReference type="PANTHER" id="PTHR34501:SF2">
    <property type="entry name" value="OUTER MEMBRANE PORIN F-RELATED"/>
    <property type="match status" value="1"/>
</dbReference>
<evidence type="ECO:0000256" key="2">
    <source>
        <dbReference type="ARBA" id="ARBA00007539"/>
    </source>
</evidence>
<dbReference type="EMBL" id="FLQP01000005">
    <property type="protein sequence ID" value="SBS61069.1"/>
    <property type="molecule type" value="Genomic_DNA"/>
</dbReference>
<name>A0A1C3II81_9VIBR</name>
<gene>
    <name evidence="6" type="primary">phoE</name>
    <name evidence="6" type="ORF">VAT7223_00489</name>
</gene>
<organism evidence="6 7">
    <name type="scientific">Vibrio atlanticus</name>
    <dbReference type="NCBI Taxonomy" id="693153"/>
    <lineage>
        <taxon>Bacteria</taxon>
        <taxon>Pseudomonadati</taxon>
        <taxon>Pseudomonadota</taxon>
        <taxon>Gammaproteobacteria</taxon>
        <taxon>Vibrionales</taxon>
        <taxon>Vibrionaceae</taxon>
        <taxon>Vibrio</taxon>
    </lineage>
</organism>
<dbReference type="CDD" id="cd00342">
    <property type="entry name" value="gram_neg_porins"/>
    <property type="match status" value="1"/>
</dbReference>
<proteinExistence type="inferred from homology"/>
<sequence length="363" mass="38712">MESLSQLQMDMTMNKKLLALAISGAVFGTQAVAVELYNEDGTALSVGGHVSVNLNGSEKGDTDVGTNSPRINFNATQELGNGFTADAKGEWALNYLNGGDESFTTRLGYVGLTHDELGRAVAGTQWAPYYDVASATDMPIAFANDFLYDNHGALGTGRADKMASYRNGFDFGEAGELSFGLGWQGSNDVTTDTENVVGGVVVTTRSTVSYDDRIQATLGYSIAGVKLGYAFNTGDFKEGGVSKTAESHLVSAAYGSYGSGLYLAGIYASNENMNVGLEESDAYELLAAYALANSLNLSVNYEVVEGEATKGAATQTDREELALQAEYNFTSNVVGYTGYQFDLNDADNRKTDDKWTIGARFYL</sequence>
<evidence type="ECO:0000313" key="7">
    <source>
        <dbReference type="Proteomes" id="UP000092876"/>
    </source>
</evidence>
<dbReference type="PRINTS" id="PR00183">
    <property type="entry name" value="ECOLIPORIN"/>
</dbReference>
<protein>
    <submittedName>
        <fullName evidence="6">Outer membrane pore protein E</fullName>
    </submittedName>
</protein>
<dbReference type="SUPFAM" id="SSF56935">
    <property type="entry name" value="Porins"/>
    <property type="match status" value="1"/>
</dbReference>
<dbReference type="GO" id="GO:0009279">
    <property type="term" value="C:cell outer membrane"/>
    <property type="evidence" value="ECO:0007669"/>
    <property type="project" value="UniProtKB-SubCell"/>
</dbReference>